<accession>A0ABN9E9R6</accession>
<keyword evidence="3" id="KW-1185">Reference proteome</keyword>
<comment type="caution">
    <text evidence="2">The sequence shown here is derived from an EMBL/GenBank/DDBJ whole genome shotgun (WGS) entry which is preliminary data.</text>
</comment>
<feature type="transmembrane region" description="Helical" evidence="1">
    <location>
        <begin position="48"/>
        <end position="69"/>
    </location>
</feature>
<feature type="non-terminal residue" evidence="2">
    <location>
        <position position="1"/>
    </location>
</feature>
<organism evidence="2 3">
    <name type="scientific">Staurois parvus</name>
    <dbReference type="NCBI Taxonomy" id="386267"/>
    <lineage>
        <taxon>Eukaryota</taxon>
        <taxon>Metazoa</taxon>
        <taxon>Chordata</taxon>
        <taxon>Craniata</taxon>
        <taxon>Vertebrata</taxon>
        <taxon>Euteleostomi</taxon>
        <taxon>Amphibia</taxon>
        <taxon>Batrachia</taxon>
        <taxon>Anura</taxon>
        <taxon>Neobatrachia</taxon>
        <taxon>Ranoidea</taxon>
        <taxon>Ranidae</taxon>
        <taxon>Staurois</taxon>
    </lineage>
</organism>
<keyword evidence="1" id="KW-0812">Transmembrane</keyword>
<name>A0ABN9E9R6_9NEOB</name>
<evidence type="ECO:0000313" key="3">
    <source>
        <dbReference type="Proteomes" id="UP001162483"/>
    </source>
</evidence>
<keyword evidence="1" id="KW-0472">Membrane</keyword>
<keyword evidence="1" id="KW-1133">Transmembrane helix</keyword>
<evidence type="ECO:0000313" key="2">
    <source>
        <dbReference type="EMBL" id="CAI9581368.1"/>
    </source>
</evidence>
<sequence>QGRDLCCFAWLCIAVPYKALCLQWKALTKHTVNPLIAPDVNHFLPMPFVQYQCFLLALITVFGVTGDVSDAKSVSPSVRMPAEVPL</sequence>
<dbReference type="EMBL" id="CATNWA010015265">
    <property type="protein sequence ID" value="CAI9581368.1"/>
    <property type="molecule type" value="Genomic_DNA"/>
</dbReference>
<gene>
    <name evidence="2" type="ORF">SPARVUS_LOCUS9475706</name>
</gene>
<evidence type="ECO:0000256" key="1">
    <source>
        <dbReference type="SAM" id="Phobius"/>
    </source>
</evidence>
<proteinExistence type="predicted"/>
<dbReference type="Proteomes" id="UP001162483">
    <property type="component" value="Unassembled WGS sequence"/>
</dbReference>
<reference evidence="2" key="1">
    <citation type="submission" date="2023-05" db="EMBL/GenBank/DDBJ databases">
        <authorList>
            <person name="Stuckert A."/>
        </authorList>
    </citation>
    <scope>NUCLEOTIDE SEQUENCE</scope>
</reference>
<protein>
    <submittedName>
        <fullName evidence="2">Uncharacterized protein</fullName>
    </submittedName>
</protein>